<proteinExistence type="predicted"/>
<name>M7TVI9_BOTF1</name>
<dbReference type="HOGENOM" id="CLU_1229765_0_0_1"/>
<sequence length="225" mass="25891">MSLRSYSLLPSFFISTYRETTTRGQSTVKKEIVERKAGPLRRTHTWIRSFVRNKRPIQRTPNHSRFPHVWVAYTSVVQSSPSTLPPHHRHTQCRTHRKPSRLITLNSSIPKTTIDLKTTFLSFPVNASHLCRGLLRNPSEALISLSALVTLSKINHFCGPNRRDLSSLRLPLPPSNKYPSQQIHQSIVNRHNFNPLFTKIQTRGLRRNQTSIVLLSLDSLSRIVY</sequence>
<protein>
    <submittedName>
        <fullName evidence="1">Uncharacterized protein</fullName>
    </submittedName>
</protein>
<dbReference type="EMBL" id="KB707912">
    <property type="protein sequence ID" value="EMR85295.1"/>
    <property type="molecule type" value="Genomic_DNA"/>
</dbReference>
<evidence type="ECO:0000313" key="2">
    <source>
        <dbReference type="Proteomes" id="UP000012045"/>
    </source>
</evidence>
<dbReference type="AlphaFoldDB" id="M7TVI9"/>
<evidence type="ECO:0000313" key="1">
    <source>
        <dbReference type="EMBL" id="EMR85295.1"/>
    </source>
</evidence>
<dbReference type="Proteomes" id="UP000012045">
    <property type="component" value="Unassembled WGS sequence"/>
</dbReference>
<reference evidence="2" key="1">
    <citation type="journal article" date="2013" name="Genome Announc.">
        <title>Draft genome sequence of Botrytis cinerea BcDW1, inoculum for noble rot of grape berries.</title>
        <authorList>
            <person name="Blanco-Ulate B."/>
            <person name="Allen G."/>
            <person name="Powell A.L."/>
            <person name="Cantu D."/>
        </authorList>
    </citation>
    <scope>NUCLEOTIDE SEQUENCE [LARGE SCALE GENOMIC DNA]</scope>
    <source>
        <strain evidence="2">BcDW1</strain>
    </source>
</reference>
<organism evidence="1 2">
    <name type="scientific">Botryotinia fuckeliana (strain BcDW1)</name>
    <name type="common">Noble rot fungus</name>
    <name type="synonym">Botrytis cinerea</name>
    <dbReference type="NCBI Taxonomy" id="1290391"/>
    <lineage>
        <taxon>Eukaryota</taxon>
        <taxon>Fungi</taxon>
        <taxon>Dikarya</taxon>
        <taxon>Ascomycota</taxon>
        <taxon>Pezizomycotina</taxon>
        <taxon>Leotiomycetes</taxon>
        <taxon>Helotiales</taxon>
        <taxon>Sclerotiniaceae</taxon>
        <taxon>Botrytis</taxon>
    </lineage>
</organism>
<accession>M7TVI9</accession>
<gene>
    <name evidence="1" type="ORF">BcDW1_6037</name>
</gene>